<dbReference type="InterPro" id="IPR050832">
    <property type="entry name" value="Bact_Acetyltransf"/>
</dbReference>
<dbReference type="PROSITE" id="PS51186">
    <property type="entry name" value="GNAT"/>
    <property type="match status" value="1"/>
</dbReference>
<dbReference type="InterPro" id="IPR016181">
    <property type="entry name" value="Acyl_CoA_acyltransferase"/>
</dbReference>
<evidence type="ECO:0000313" key="4">
    <source>
        <dbReference type="EMBL" id="NEZ56954.1"/>
    </source>
</evidence>
<evidence type="ECO:0000313" key="5">
    <source>
        <dbReference type="Proteomes" id="UP000481033"/>
    </source>
</evidence>
<keyword evidence="5" id="KW-1185">Reference proteome</keyword>
<comment type="caution">
    <text evidence="4">The sequence shown here is derived from an EMBL/GenBank/DDBJ whole genome shotgun (WGS) entry which is preliminary data.</text>
</comment>
<dbReference type="PANTHER" id="PTHR43877">
    <property type="entry name" value="AMINOALKYLPHOSPHONATE N-ACETYLTRANSFERASE-RELATED-RELATED"/>
    <property type="match status" value="1"/>
</dbReference>
<proteinExistence type="predicted"/>
<dbReference type="InterPro" id="IPR000182">
    <property type="entry name" value="GNAT_dom"/>
</dbReference>
<keyword evidence="2" id="KW-0012">Acyltransferase</keyword>
<protein>
    <submittedName>
        <fullName evidence="4">N-acetyltransferase</fullName>
    </submittedName>
</protein>
<dbReference type="CDD" id="cd04301">
    <property type="entry name" value="NAT_SF"/>
    <property type="match status" value="1"/>
</dbReference>
<evidence type="ECO:0000256" key="2">
    <source>
        <dbReference type="ARBA" id="ARBA00023315"/>
    </source>
</evidence>
<accession>A0A6M0RL28</accession>
<reference evidence="4 5" key="1">
    <citation type="journal article" date="2020" name="Microb. Ecol.">
        <title>Ecogenomics of the Marine Benthic Filamentous Cyanobacterium Adonisia.</title>
        <authorList>
            <person name="Walter J.M."/>
            <person name="Coutinho F.H."/>
            <person name="Leomil L."/>
            <person name="Hargreaves P.I."/>
            <person name="Campeao M.E."/>
            <person name="Vieira V.V."/>
            <person name="Silva B.S."/>
            <person name="Fistarol G.O."/>
            <person name="Salomon P.S."/>
            <person name="Sawabe T."/>
            <person name="Mino S."/>
            <person name="Hosokawa M."/>
            <person name="Miyashita H."/>
            <person name="Maruyama F."/>
            <person name="van Verk M.C."/>
            <person name="Dutilh B.E."/>
            <person name="Thompson C.C."/>
            <person name="Thompson F.L."/>
        </authorList>
    </citation>
    <scope>NUCLEOTIDE SEQUENCE [LARGE SCALE GENOMIC DNA]</scope>
    <source>
        <strain evidence="4 5">CCMR0081</strain>
    </source>
</reference>
<keyword evidence="1 4" id="KW-0808">Transferase</keyword>
<evidence type="ECO:0000259" key="3">
    <source>
        <dbReference type="PROSITE" id="PS51186"/>
    </source>
</evidence>
<dbReference type="EMBL" id="QXHD01000004">
    <property type="protein sequence ID" value="NEZ56954.1"/>
    <property type="molecule type" value="Genomic_DNA"/>
</dbReference>
<dbReference type="AlphaFoldDB" id="A0A6M0RL28"/>
<organism evidence="4 5">
    <name type="scientific">Adonisia turfae CCMR0081</name>
    <dbReference type="NCBI Taxonomy" id="2292702"/>
    <lineage>
        <taxon>Bacteria</taxon>
        <taxon>Bacillati</taxon>
        <taxon>Cyanobacteriota</taxon>
        <taxon>Adonisia</taxon>
        <taxon>Adonisia turfae</taxon>
    </lineage>
</organism>
<dbReference type="RefSeq" id="WP_163666439.1">
    <property type="nucleotide sequence ID" value="NZ_QXHD01000004.1"/>
</dbReference>
<feature type="domain" description="N-acetyltransferase" evidence="3">
    <location>
        <begin position="20"/>
        <end position="171"/>
    </location>
</feature>
<dbReference type="SUPFAM" id="SSF55729">
    <property type="entry name" value="Acyl-CoA N-acyltransferases (Nat)"/>
    <property type="match status" value="1"/>
</dbReference>
<evidence type="ECO:0000256" key="1">
    <source>
        <dbReference type="ARBA" id="ARBA00022679"/>
    </source>
</evidence>
<dbReference type="GO" id="GO:0016747">
    <property type="term" value="F:acyltransferase activity, transferring groups other than amino-acyl groups"/>
    <property type="evidence" value="ECO:0007669"/>
    <property type="project" value="InterPro"/>
</dbReference>
<gene>
    <name evidence="4" type="ORF">DXZ20_14950</name>
</gene>
<dbReference type="Proteomes" id="UP000481033">
    <property type="component" value="Unassembled WGS sequence"/>
</dbReference>
<dbReference type="Gene3D" id="3.40.630.30">
    <property type="match status" value="1"/>
</dbReference>
<dbReference type="Pfam" id="PF00583">
    <property type="entry name" value="Acetyltransf_1"/>
    <property type="match status" value="1"/>
</dbReference>
<name>A0A6M0RL28_9CYAN</name>
<sequence length="171" mass="19779">MVYVSADPLLKGEAIARYELTLRPIADADQPFLRQVYNSTREEELAVVPWQEEQKQAFLEFQFNAQHTFYQNNFKQAHYWVIEQSSAPIGRLYLDRRADEICIIDIALLPAYRDCGIGTALLNTILAEAQARNQPVRIHVEPNNRALNLYHRLGFRQIGDAGVYNLMEWTP</sequence>
<dbReference type="PANTHER" id="PTHR43877:SF2">
    <property type="entry name" value="AMINOALKYLPHOSPHONATE N-ACETYLTRANSFERASE-RELATED"/>
    <property type="match status" value="1"/>
</dbReference>